<gene>
    <name evidence="1" type="ORF">OLEA9_A004846</name>
</gene>
<evidence type="ECO:0000313" key="1">
    <source>
        <dbReference type="EMBL" id="CAA2988173.1"/>
    </source>
</evidence>
<reference evidence="1 2" key="1">
    <citation type="submission" date="2019-12" db="EMBL/GenBank/DDBJ databases">
        <authorList>
            <person name="Alioto T."/>
            <person name="Alioto T."/>
            <person name="Gomez Garrido J."/>
        </authorList>
    </citation>
    <scope>NUCLEOTIDE SEQUENCE [LARGE SCALE GENOMIC DNA]</scope>
</reference>
<dbReference type="AlphaFoldDB" id="A0A8S0S7R3"/>
<dbReference type="EMBL" id="CACTIH010003974">
    <property type="protein sequence ID" value="CAA2988173.1"/>
    <property type="molecule type" value="Genomic_DNA"/>
</dbReference>
<keyword evidence="2" id="KW-1185">Reference proteome</keyword>
<evidence type="ECO:0008006" key="3">
    <source>
        <dbReference type="Google" id="ProtNLM"/>
    </source>
</evidence>
<comment type="caution">
    <text evidence="1">The sequence shown here is derived from an EMBL/GenBank/DDBJ whole genome shotgun (WGS) entry which is preliminary data.</text>
</comment>
<protein>
    <recommendedName>
        <fullName evidence="3">Reverse transcriptase domain-containing protein</fullName>
    </recommendedName>
</protein>
<feature type="non-terminal residue" evidence="1">
    <location>
        <position position="1"/>
    </location>
</feature>
<dbReference type="Gramene" id="OE9A004846T1">
    <property type="protein sequence ID" value="OE9A004846C1"/>
    <property type="gene ID" value="OE9A004846"/>
</dbReference>
<sequence length="89" mass="9916">SRTPVRWVPPGSGLFKLNIDVVVRKEEELIRVGVVIQKEYGVVIPVQCKRLPGLFPVETTETIAREGLIFSKECGIQIGAVKTDWINVV</sequence>
<name>A0A8S0S7R3_OLEEU</name>
<evidence type="ECO:0000313" key="2">
    <source>
        <dbReference type="Proteomes" id="UP000594638"/>
    </source>
</evidence>
<organism evidence="1 2">
    <name type="scientific">Olea europaea subsp. europaea</name>
    <dbReference type="NCBI Taxonomy" id="158383"/>
    <lineage>
        <taxon>Eukaryota</taxon>
        <taxon>Viridiplantae</taxon>
        <taxon>Streptophyta</taxon>
        <taxon>Embryophyta</taxon>
        <taxon>Tracheophyta</taxon>
        <taxon>Spermatophyta</taxon>
        <taxon>Magnoliopsida</taxon>
        <taxon>eudicotyledons</taxon>
        <taxon>Gunneridae</taxon>
        <taxon>Pentapetalae</taxon>
        <taxon>asterids</taxon>
        <taxon>lamiids</taxon>
        <taxon>Lamiales</taxon>
        <taxon>Oleaceae</taxon>
        <taxon>Oleeae</taxon>
        <taxon>Olea</taxon>
    </lineage>
</organism>
<proteinExistence type="predicted"/>
<dbReference type="OrthoDB" id="1741277at2759"/>
<dbReference type="Proteomes" id="UP000594638">
    <property type="component" value="Unassembled WGS sequence"/>
</dbReference>
<accession>A0A8S0S7R3</accession>